<accession>A0AAV8UTX1</accession>
<keyword evidence="1" id="KW-1133">Transmembrane helix</keyword>
<keyword evidence="1" id="KW-0812">Transmembrane</keyword>
<organism evidence="2 3">
    <name type="scientific">Rhodosorus marinus</name>
    <dbReference type="NCBI Taxonomy" id="101924"/>
    <lineage>
        <taxon>Eukaryota</taxon>
        <taxon>Rhodophyta</taxon>
        <taxon>Stylonematophyceae</taxon>
        <taxon>Stylonematales</taxon>
        <taxon>Stylonemataceae</taxon>
        <taxon>Rhodosorus</taxon>
    </lineage>
</organism>
<dbReference type="EMBL" id="JAMWBK010000004">
    <property type="protein sequence ID" value="KAJ8905973.1"/>
    <property type="molecule type" value="Genomic_DNA"/>
</dbReference>
<evidence type="ECO:0000313" key="2">
    <source>
        <dbReference type="EMBL" id="KAJ8905973.1"/>
    </source>
</evidence>
<evidence type="ECO:0000256" key="1">
    <source>
        <dbReference type="SAM" id="Phobius"/>
    </source>
</evidence>
<sequence length="96" mass="10401">MDQVGEIHDAELLDYINNAISKSKATVVNEKRQIPGLGLIWIVISLIMAIGSLAIVWRSLGADARKAMFRDEAACAPLCRGADGCGQLHHLNSKTE</sequence>
<keyword evidence="3" id="KW-1185">Reference proteome</keyword>
<name>A0AAV8UTX1_9RHOD</name>
<reference evidence="2 3" key="1">
    <citation type="journal article" date="2023" name="Nat. Commun.">
        <title>Origin of minicircular mitochondrial genomes in red algae.</title>
        <authorList>
            <person name="Lee Y."/>
            <person name="Cho C.H."/>
            <person name="Lee Y.M."/>
            <person name="Park S.I."/>
            <person name="Yang J.H."/>
            <person name="West J.A."/>
            <person name="Bhattacharya D."/>
            <person name="Yoon H.S."/>
        </authorList>
    </citation>
    <scope>NUCLEOTIDE SEQUENCE [LARGE SCALE GENOMIC DNA]</scope>
    <source>
        <strain evidence="2 3">CCMP1338</strain>
        <tissue evidence="2">Whole cell</tissue>
    </source>
</reference>
<dbReference type="AlphaFoldDB" id="A0AAV8UTX1"/>
<gene>
    <name evidence="2" type="ORF">NDN08_002474</name>
</gene>
<proteinExistence type="predicted"/>
<comment type="caution">
    <text evidence="2">The sequence shown here is derived from an EMBL/GenBank/DDBJ whole genome shotgun (WGS) entry which is preliminary data.</text>
</comment>
<feature type="transmembrane region" description="Helical" evidence="1">
    <location>
        <begin position="39"/>
        <end position="60"/>
    </location>
</feature>
<evidence type="ECO:0000313" key="3">
    <source>
        <dbReference type="Proteomes" id="UP001157974"/>
    </source>
</evidence>
<protein>
    <submittedName>
        <fullName evidence="2">Uncharacterized protein</fullName>
    </submittedName>
</protein>
<dbReference type="Proteomes" id="UP001157974">
    <property type="component" value="Unassembled WGS sequence"/>
</dbReference>
<keyword evidence="1" id="KW-0472">Membrane</keyword>